<dbReference type="InterPro" id="IPR050366">
    <property type="entry name" value="BP-dependent_transpt_permease"/>
</dbReference>
<evidence type="ECO:0000256" key="7">
    <source>
        <dbReference type="RuleBase" id="RU363032"/>
    </source>
</evidence>
<feature type="transmembrane region" description="Helical" evidence="7">
    <location>
        <begin position="114"/>
        <end position="139"/>
    </location>
</feature>
<gene>
    <name evidence="9" type="ORF">AXA84_0417</name>
</gene>
<keyword evidence="2 7" id="KW-0813">Transport</keyword>
<keyword evidence="3" id="KW-1003">Cell membrane</keyword>
<dbReference type="SUPFAM" id="SSF161098">
    <property type="entry name" value="MetI-like"/>
    <property type="match status" value="1"/>
</dbReference>
<dbReference type="GO" id="GO:0005886">
    <property type="term" value="C:plasma membrane"/>
    <property type="evidence" value="ECO:0007669"/>
    <property type="project" value="UniProtKB-SubCell"/>
</dbReference>
<evidence type="ECO:0000256" key="5">
    <source>
        <dbReference type="ARBA" id="ARBA00022989"/>
    </source>
</evidence>
<keyword evidence="4 7" id="KW-0812">Transmembrane</keyword>
<comment type="similarity">
    <text evidence="7">Belongs to the binding-protein-dependent transport system permease family.</text>
</comment>
<dbReference type="PATRIC" id="fig|203274.3.peg.213"/>
<evidence type="ECO:0000256" key="6">
    <source>
        <dbReference type="ARBA" id="ARBA00023136"/>
    </source>
</evidence>
<evidence type="ECO:0000313" key="10">
    <source>
        <dbReference type="Proteomes" id="UP000070069"/>
    </source>
</evidence>
<comment type="subcellular location">
    <subcellularLocation>
        <location evidence="1 7">Cell membrane</location>
        <topology evidence="1 7">Multi-pass membrane protein</topology>
    </subcellularLocation>
</comment>
<feature type="transmembrane region" description="Helical" evidence="7">
    <location>
        <begin position="82"/>
        <end position="108"/>
    </location>
</feature>
<dbReference type="OrthoDB" id="9797472at2"/>
<dbReference type="Proteomes" id="UP000070069">
    <property type="component" value="Unassembled WGS sequence"/>
</dbReference>
<dbReference type="PANTHER" id="PTHR43386">
    <property type="entry name" value="OLIGOPEPTIDE TRANSPORT SYSTEM PERMEASE PROTEIN APPC"/>
    <property type="match status" value="1"/>
</dbReference>
<dbReference type="PANTHER" id="PTHR43386:SF1">
    <property type="entry name" value="D,D-DIPEPTIDE TRANSPORT SYSTEM PERMEASE PROTEIN DDPC-RELATED"/>
    <property type="match status" value="1"/>
</dbReference>
<evidence type="ECO:0000256" key="2">
    <source>
        <dbReference type="ARBA" id="ARBA00022448"/>
    </source>
</evidence>
<dbReference type="InterPro" id="IPR035906">
    <property type="entry name" value="MetI-like_sf"/>
</dbReference>
<feature type="transmembrane region" description="Helical" evidence="7">
    <location>
        <begin position="246"/>
        <end position="268"/>
    </location>
</feature>
<sequence length="286" mass="32454">MLILKKNIKILKFLQKNKILFFGLMLLFFLSITSILISFFYFPKQHNIRSFQSFLKPSHKHWMGTDSLGHDLLEYIIKGMKVSLYISFSTILISSFIGCFIGILSGYFGGFFNILANFICDFIVVFPDFILAFLIMLFFGKGINQLIIAISILYIPTFIKNIRSSTMQVAAKDFVKSAICLGAGHFYIIRKHIFPHILNSLIIRISLSLSSIILVAAAFGFIGLGLDPSIPEWGALLSTNKSYINIYPRLIFYPMIIILLTNLSFNLIAEGIINYLNSAEIQKNKD</sequence>
<dbReference type="PROSITE" id="PS50928">
    <property type="entry name" value="ABC_TM1"/>
    <property type="match status" value="1"/>
</dbReference>
<name>A0A139JQD3_9MOLU</name>
<dbReference type="GO" id="GO:0055085">
    <property type="term" value="P:transmembrane transport"/>
    <property type="evidence" value="ECO:0007669"/>
    <property type="project" value="InterPro"/>
</dbReference>
<dbReference type="CDD" id="cd06261">
    <property type="entry name" value="TM_PBP2"/>
    <property type="match status" value="1"/>
</dbReference>
<dbReference type="RefSeq" id="WP_066540698.1">
    <property type="nucleotide sequence ID" value="NZ_LTBM01000019.1"/>
</dbReference>
<organism evidence="9 10">
    <name type="scientific">Candidatus Phytoplasma oryzae</name>
    <dbReference type="NCBI Taxonomy" id="203274"/>
    <lineage>
        <taxon>Bacteria</taxon>
        <taxon>Bacillati</taxon>
        <taxon>Mycoplasmatota</taxon>
        <taxon>Mollicutes</taxon>
        <taxon>Acholeplasmatales</taxon>
        <taxon>Acholeplasmataceae</taxon>
        <taxon>Candidatus Phytoplasma</taxon>
        <taxon>16SrXI (Rice yellow dwarf group)</taxon>
    </lineage>
</organism>
<protein>
    <submittedName>
        <fullName evidence="9">Binding--dependent transport system inner membrane component family protein</fullName>
    </submittedName>
</protein>
<keyword evidence="5 7" id="KW-1133">Transmembrane helix</keyword>
<evidence type="ECO:0000256" key="1">
    <source>
        <dbReference type="ARBA" id="ARBA00004651"/>
    </source>
</evidence>
<accession>A0A139JQD3</accession>
<feature type="domain" description="ABC transmembrane type-1" evidence="8">
    <location>
        <begin position="80"/>
        <end position="269"/>
    </location>
</feature>
<evidence type="ECO:0000256" key="3">
    <source>
        <dbReference type="ARBA" id="ARBA00022475"/>
    </source>
</evidence>
<reference evidence="9 10" key="1">
    <citation type="submission" date="2016-02" db="EMBL/GenBank/DDBJ databases">
        <title>A draft genome sequence of Candidatus Phytoplasma oryzae strain Mbita1, the causative agent of Napier Grass stunt disease in Kenya.</title>
        <authorList>
            <person name="Fischer A."/>
            <person name="Santa-Cruz I."/>
            <person name="Wambua L."/>
            <person name="Olds C."/>
            <person name="Midega C."/>
            <person name="Dickinson M."/>
            <person name="Kawicha P."/>
            <person name="Khan Z."/>
            <person name="Masiga D."/>
            <person name="Jores J."/>
            <person name="Bernd S."/>
        </authorList>
    </citation>
    <scope>NUCLEOTIDE SEQUENCE [LARGE SCALE GENOMIC DNA]</scope>
    <source>
        <strain evidence="9">Mbita1</strain>
    </source>
</reference>
<feature type="transmembrane region" description="Helical" evidence="7">
    <location>
        <begin position="20"/>
        <end position="42"/>
    </location>
</feature>
<evidence type="ECO:0000259" key="8">
    <source>
        <dbReference type="PROSITE" id="PS50928"/>
    </source>
</evidence>
<dbReference type="InterPro" id="IPR000515">
    <property type="entry name" value="MetI-like"/>
</dbReference>
<proteinExistence type="inferred from homology"/>
<feature type="transmembrane region" description="Helical" evidence="7">
    <location>
        <begin position="146"/>
        <end position="162"/>
    </location>
</feature>
<evidence type="ECO:0000256" key="4">
    <source>
        <dbReference type="ARBA" id="ARBA00022692"/>
    </source>
</evidence>
<dbReference type="Pfam" id="PF00528">
    <property type="entry name" value="BPD_transp_1"/>
    <property type="match status" value="1"/>
</dbReference>
<dbReference type="Gene3D" id="1.10.3720.10">
    <property type="entry name" value="MetI-like"/>
    <property type="match status" value="1"/>
</dbReference>
<dbReference type="AlphaFoldDB" id="A0A139JQD3"/>
<evidence type="ECO:0000313" key="9">
    <source>
        <dbReference type="EMBL" id="KXT29070.1"/>
    </source>
</evidence>
<feature type="transmembrane region" description="Helical" evidence="7">
    <location>
        <begin position="201"/>
        <end position="226"/>
    </location>
</feature>
<comment type="caution">
    <text evidence="9">The sequence shown here is derived from an EMBL/GenBank/DDBJ whole genome shotgun (WGS) entry which is preliminary data.</text>
</comment>
<keyword evidence="6 7" id="KW-0472">Membrane</keyword>
<dbReference type="EMBL" id="LTBM01000019">
    <property type="protein sequence ID" value="KXT29070.1"/>
    <property type="molecule type" value="Genomic_DNA"/>
</dbReference>